<name>A0ABZ2CNJ1_9BACI</name>
<keyword evidence="4" id="KW-1185">Reference proteome</keyword>
<gene>
    <name evidence="3" type="ORF">R4Z09_11120</name>
</gene>
<dbReference type="InterPro" id="IPR002104">
    <property type="entry name" value="Integrase_catalytic"/>
</dbReference>
<dbReference type="EMBL" id="CP137640">
    <property type="protein sequence ID" value="WVX83495.1"/>
    <property type="molecule type" value="Genomic_DNA"/>
</dbReference>
<dbReference type="SUPFAM" id="SSF56349">
    <property type="entry name" value="DNA breaking-rejoining enzymes"/>
    <property type="match status" value="1"/>
</dbReference>
<evidence type="ECO:0000259" key="2">
    <source>
        <dbReference type="PROSITE" id="PS51898"/>
    </source>
</evidence>
<dbReference type="Proteomes" id="UP001357223">
    <property type="component" value="Chromosome"/>
</dbReference>
<feature type="domain" description="Tyr recombinase" evidence="2">
    <location>
        <begin position="1"/>
        <end position="98"/>
    </location>
</feature>
<proteinExistence type="predicted"/>
<sequence>MNFKDKIMTDSNYFLSRNGKVLTVNTIEIILKKAGKKAKARELIRCPPYTIRHYYAQKQLKLGLDVYSLSWLLGHESTHIITRYLQSLKDENFVELAKSTNPLSNL</sequence>
<reference evidence="3 4" key="1">
    <citation type="submission" date="2023-10" db="EMBL/GenBank/DDBJ databases">
        <title>Niallia locisalis sp.nov. isolated from a salt pond sample.</title>
        <authorList>
            <person name="Li X.-J."/>
            <person name="Dong L."/>
        </authorList>
    </citation>
    <scope>NUCLEOTIDE SEQUENCE [LARGE SCALE GENOMIC DNA]</scope>
    <source>
        <strain evidence="3 4">DSM 29761</strain>
    </source>
</reference>
<keyword evidence="1" id="KW-0233">DNA recombination</keyword>
<protein>
    <submittedName>
        <fullName evidence="3">Tyrosine-type recombinase/integrase</fullName>
    </submittedName>
</protein>
<evidence type="ECO:0000313" key="3">
    <source>
        <dbReference type="EMBL" id="WVX83495.1"/>
    </source>
</evidence>
<dbReference type="PROSITE" id="PS51898">
    <property type="entry name" value="TYR_RECOMBINASE"/>
    <property type="match status" value="1"/>
</dbReference>
<dbReference type="InterPro" id="IPR011010">
    <property type="entry name" value="DNA_brk_join_enz"/>
</dbReference>
<accession>A0ABZ2CNJ1</accession>
<evidence type="ECO:0000256" key="1">
    <source>
        <dbReference type="ARBA" id="ARBA00023172"/>
    </source>
</evidence>
<dbReference type="InterPro" id="IPR013762">
    <property type="entry name" value="Integrase-like_cat_sf"/>
</dbReference>
<dbReference type="Pfam" id="PF00589">
    <property type="entry name" value="Phage_integrase"/>
    <property type="match status" value="1"/>
</dbReference>
<organism evidence="3 4">
    <name type="scientific">Niallia oryzisoli</name>
    <dbReference type="NCBI Taxonomy" id="1737571"/>
    <lineage>
        <taxon>Bacteria</taxon>
        <taxon>Bacillati</taxon>
        <taxon>Bacillota</taxon>
        <taxon>Bacilli</taxon>
        <taxon>Bacillales</taxon>
        <taxon>Bacillaceae</taxon>
        <taxon>Niallia</taxon>
    </lineage>
</organism>
<dbReference type="Gene3D" id="1.10.443.10">
    <property type="entry name" value="Intergrase catalytic core"/>
    <property type="match status" value="1"/>
</dbReference>
<evidence type="ECO:0000313" key="4">
    <source>
        <dbReference type="Proteomes" id="UP001357223"/>
    </source>
</evidence>
<dbReference type="RefSeq" id="WP_338452379.1">
    <property type="nucleotide sequence ID" value="NZ_CP137640.1"/>
</dbReference>